<keyword evidence="5 7" id="KW-0413">Isomerase</keyword>
<protein>
    <recommendedName>
        <fullName evidence="3">peptidylprolyl isomerase</fullName>
        <ecNumber evidence="3">5.2.1.8</ecNumber>
    </recommendedName>
    <alternativeName>
        <fullName evidence="6">Rotamase</fullName>
    </alternativeName>
</protein>
<dbReference type="STRING" id="1058.SAMN05421783_11832"/>
<evidence type="ECO:0000256" key="6">
    <source>
        <dbReference type="ARBA" id="ARBA00029569"/>
    </source>
</evidence>
<evidence type="ECO:0000256" key="3">
    <source>
        <dbReference type="ARBA" id="ARBA00013194"/>
    </source>
</evidence>
<evidence type="ECO:0000256" key="2">
    <source>
        <dbReference type="ARBA" id="ARBA00006577"/>
    </source>
</evidence>
<comment type="similarity">
    <text evidence="2">Belongs to the FKBP-type PPIase family.</text>
</comment>
<comment type="catalytic activity">
    <reaction evidence="1">
        <text>[protein]-peptidylproline (omega=180) = [protein]-peptidylproline (omega=0)</text>
        <dbReference type="Rhea" id="RHEA:16237"/>
        <dbReference type="Rhea" id="RHEA-COMP:10747"/>
        <dbReference type="Rhea" id="RHEA-COMP:10748"/>
        <dbReference type="ChEBI" id="CHEBI:83833"/>
        <dbReference type="ChEBI" id="CHEBI:83834"/>
        <dbReference type="EC" id="5.2.1.8"/>
    </reaction>
</comment>
<dbReference type="EC" id="5.2.1.8" evidence="3"/>
<keyword evidence="4" id="KW-0697">Rotamase</keyword>
<dbReference type="InterPro" id="IPR046357">
    <property type="entry name" value="PPIase_dom_sf"/>
</dbReference>
<dbReference type="Gene3D" id="2.40.10.330">
    <property type="match status" value="1"/>
</dbReference>
<dbReference type="PANTHER" id="PTHR47861">
    <property type="entry name" value="FKBP-TYPE PEPTIDYL-PROLYL CIS-TRANS ISOMERASE SLYD"/>
    <property type="match status" value="1"/>
</dbReference>
<evidence type="ECO:0000256" key="4">
    <source>
        <dbReference type="ARBA" id="ARBA00023110"/>
    </source>
</evidence>
<gene>
    <name evidence="7" type="ORF">SAMN05421783_11832</name>
</gene>
<dbReference type="GO" id="GO:0003755">
    <property type="term" value="F:peptidyl-prolyl cis-trans isomerase activity"/>
    <property type="evidence" value="ECO:0007669"/>
    <property type="project" value="UniProtKB-KW"/>
</dbReference>
<proteinExistence type="inferred from homology"/>
<dbReference type="InterPro" id="IPR048261">
    <property type="entry name" value="SlpA/SlyD-like_ins_sf"/>
</dbReference>
<evidence type="ECO:0000256" key="1">
    <source>
        <dbReference type="ARBA" id="ARBA00000971"/>
    </source>
</evidence>
<dbReference type="Gene3D" id="3.10.50.40">
    <property type="match status" value="1"/>
</dbReference>
<dbReference type="RefSeq" id="WP_093035025.1">
    <property type="nucleotide sequence ID" value="NZ_FNNZ01000018.1"/>
</dbReference>
<sequence>MSRAVTDTDPPETRTANEAANTAANQTVTETASLLARGRAVELHLEVRFQDGFVALSTFDAEPIACTIGDGTLTAEFESTLLGLAPGSETYVVAHGSELFSPYDEANIHWMERGDFPPEIAPIPGLVVAFQTPGGHETSGVVLEVEADRVRVDFNHPFAGRSLTIRVRVLSVAEPEPEPRPKHGPEA</sequence>
<reference evidence="8" key="1">
    <citation type="submission" date="2016-10" db="EMBL/GenBank/DDBJ databases">
        <authorList>
            <person name="Varghese N."/>
            <person name="Submissions S."/>
        </authorList>
    </citation>
    <scope>NUCLEOTIDE SEQUENCE [LARGE SCALE GENOMIC DNA]</scope>
    <source>
        <strain evidence="8">DSM 217</strain>
    </source>
</reference>
<evidence type="ECO:0000313" key="8">
    <source>
        <dbReference type="Proteomes" id="UP000198816"/>
    </source>
</evidence>
<dbReference type="AlphaFoldDB" id="A0A1H3A4X5"/>
<dbReference type="SUPFAM" id="SSF54534">
    <property type="entry name" value="FKBP-like"/>
    <property type="match status" value="1"/>
</dbReference>
<dbReference type="EMBL" id="FNNZ01000018">
    <property type="protein sequence ID" value="SDX23999.1"/>
    <property type="molecule type" value="Genomic_DNA"/>
</dbReference>
<keyword evidence="8" id="KW-1185">Reference proteome</keyword>
<accession>A0A1H3A4X5</accession>
<evidence type="ECO:0000313" key="7">
    <source>
        <dbReference type="EMBL" id="SDX23999.1"/>
    </source>
</evidence>
<dbReference type="OrthoDB" id="9808891at2"/>
<organism evidence="7 8">
    <name type="scientific">Thiocapsa roseopersicina</name>
    <dbReference type="NCBI Taxonomy" id="1058"/>
    <lineage>
        <taxon>Bacteria</taxon>
        <taxon>Pseudomonadati</taxon>
        <taxon>Pseudomonadota</taxon>
        <taxon>Gammaproteobacteria</taxon>
        <taxon>Chromatiales</taxon>
        <taxon>Chromatiaceae</taxon>
        <taxon>Thiocapsa</taxon>
    </lineage>
</organism>
<evidence type="ECO:0000256" key="5">
    <source>
        <dbReference type="ARBA" id="ARBA00023235"/>
    </source>
</evidence>
<name>A0A1H3A4X5_THIRO</name>
<dbReference type="Proteomes" id="UP000198816">
    <property type="component" value="Unassembled WGS sequence"/>
</dbReference>
<dbReference type="PANTHER" id="PTHR47861:SF4">
    <property type="entry name" value="FKBP-TYPE 16 KDA PEPTIDYL-PROLYL CIS-TRANS ISOMERASE"/>
    <property type="match status" value="1"/>
</dbReference>